<accession>V8P256</accession>
<gene>
    <name evidence="1" type="ORF">L345_06301</name>
</gene>
<dbReference type="EMBL" id="AZIM01001148">
    <property type="protein sequence ID" value="ETE67917.1"/>
    <property type="molecule type" value="Genomic_DNA"/>
</dbReference>
<evidence type="ECO:0000313" key="2">
    <source>
        <dbReference type="Proteomes" id="UP000018936"/>
    </source>
</evidence>
<reference evidence="1 2" key="1">
    <citation type="journal article" date="2013" name="Proc. Natl. Acad. Sci. U.S.A.">
        <title>The king cobra genome reveals dynamic gene evolution and adaptation in the snake venom system.</title>
        <authorList>
            <person name="Vonk F.J."/>
            <person name="Casewell N.R."/>
            <person name="Henkel C.V."/>
            <person name="Heimberg A.M."/>
            <person name="Jansen H.J."/>
            <person name="McCleary R.J."/>
            <person name="Kerkkamp H.M."/>
            <person name="Vos R.A."/>
            <person name="Guerreiro I."/>
            <person name="Calvete J.J."/>
            <person name="Wuster W."/>
            <person name="Woods A.E."/>
            <person name="Logan J.M."/>
            <person name="Harrison R.A."/>
            <person name="Castoe T.A."/>
            <person name="de Koning A.P."/>
            <person name="Pollock D.D."/>
            <person name="Yandell M."/>
            <person name="Calderon D."/>
            <person name="Renjifo C."/>
            <person name="Currier R.B."/>
            <person name="Salgado D."/>
            <person name="Pla D."/>
            <person name="Sanz L."/>
            <person name="Hyder A.S."/>
            <person name="Ribeiro J.M."/>
            <person name="Arntzen J.W."/>
            <person name="van den Thillart G.E."/>
            <person name="Boetzer M."/>
            <person name="Pirovano W."/>
            <person name="Dirks R.P."/>
            <person name="Spaink H.P."/>
            <person name="Duboule D."/>
            <person name="McGlinn E."/>
            <person name="Kini R.M."/>
            <person name="Richardson M.K."/>
        </authorList>
    </citation>
    <scope>NUCLEOTIDE SEQUENCE</scope>
    <source>
        <tissue evidence="1">Blood</tissue>
    </source>
</reference>
<dbReference type="AlphaFoldDB" id="V8P256"/>
<keyword evidence="2" id="KW-1185">Reference proteome</keyword>
<sequence>MISKYSFRQGSNCISSRQAAFKSKVRMMCKELTCSLKCIRYHSLTEDLQNLQEHFTIQVVSPHQEQEEKLVFFSFPKLHRSPEF</sequence>
<protein>
    <submittedName>
        <fullName evidence="1">Uncharacterized protein</fullName>
    </submittedName>
</protein>
<feature type="non-terminal residue" evidence="1">
    <location>
        <position position="1"/>
    </location>
</feature>
<comment type="caution">
    <text evidence="1">The sequence shown here is derived from an EMBL/GenBank/DDBJ whole genome shotgun (WGS) entry which is preliminary data.</text>
</comment>
<proteinExistence type="predicted"/>
<evidence type="ECO:0000313" key="1">
    <source>
        <dbReference type="EMBL" id="ETE67917.1"/>
    </source>
</evidence>
<name>V8P256_OPHHA</name>
<dbReference type="Proteomes" id="UP000018936">
    <property type="component" value="Unassembled WGS sequence"/>
</dbReference>
<organism evidence="1 2">
    <name type="scientific">Ophiophagus hannah</name>
    <name type="common">King cobra</name>
    <name type="synonym">Naja hannah</name>
    <dbReference type="NCBI Taxonomy" id="8665"/>
    <lineage>
        <taxon>Eukaryota</taxon>
        <taxon>Metazoa</taxon>
        <taxon>Chordata</taxon>
        <taxon>Craniata</taxon>
        <taxon>Vertebrata</taxon>
        <taxon>Euteleostomi</taxon>
        <taxon>Lepidosauria</taxon>
        <taxon>Squamata</taxon>
        <taxon>Bifurcata</taxon>
        <taxon>Unidentata</taxon>
        <taxon>Episquamata</taxon>
        <taxon>Toxicofera</taxon>
        <taxon>Serpentes</taxon>
        <taxon>Colubroidea</taxon>
        <taxon>Elapidae</taxon>
        <taxon>Elapinae</taxon>
        <taxon>Ophiophagus</taxon>
    </lineage>
</organism>